<dbReference type="CDD" id="cd11577">
    <property type="entry name" value="GH71"/>
    <property type="match status" value="1"/>
</dbReference>
<dbReference type="Pfam" id="PF03659">
    <property type="entry name" value="Glyco_hydro_71"/>
    <property type="match status" value="1"/>
</dbReference>
<sequence>MRSVLFIGLPLTASLGDALGIPDNCNSSLVQPASTVRPDQGVNRRQVPTTASMVNNERFVFAHFMVGFVNAYNQEDWNRDIALAASKGIDGFALNCDGQDTNAQQLQYAFTAASSLNFKLFISPDFVHYSYTDPGPVSELLKPYLSESAYFQYEGKPFVSSFWGEGIDWVQIGENVGVDLYVCPYYKSSQAAADTPGLDGLFSWNTWPGQDSDSAVFQNMTTAPDEEYLNLLAPLGKAYMAPVSPWFYSHLPASTGFPKNYHLYSDTLWSTRWQQILELVVAHPDQVKFVEIITWNDWTESSLISPYRGTLTTDGNKEWSEDFDHSAWMDMMGPFISAFKAGQSKPQINEDRIVWWYRPTLKNAECDSTDSVGEKPRGWEMAADSVFVAALTTGPATITVTIGGTSSSQKVDGEGVHTLAFPMCAGSVSFQMTVDGGGTAIGKGNIDITDQCYKGIYNFNVLVGTALVDGSSPSSVSTDVSPSIDISSTVSSLGTMIPSTINTVSTAYSTLPDTGISSYSNSQGSTTVPDPETTSASAPDEATSSYAAATSAPTSNVAPWNGWRNGGWKTQQA</sequence>
<dbReference type="EMBL" id="CP141888">
    <property type="protein sequence ID" value="WRT69078.1"/>
    <property type="molecule type" value="Genomic_DNA"/>
</dbReference>
<feature type="chain" id="PRO_5045308943" description="Mutanase" evidence="2">
    <location>
        <begin position="21"/>
        <end position="573"/>
    </location>
</feature>
<evidence type="ECO:0000256" key="1">
    <source>
        <dbReference type="SAM" id="MobiDB-lite"/>
    </source>
</evidence>
<name>A0ABZ1D572_9TREE</name>
<accession>A0ABZ1D572</accession>
<organism evidence="3 4">
    <name type="scientific">Kwoniella shivajii</name>
    <dbReference type="NCBI Taxonomy" id="564305"/>
    <lineage>
        <taxon>Eukaryota</taxon>
        <taxon>Fungi</taxon>
        <taxon>Dikarya</taxon>
        <taxon>Basidiomycota</taxon>
        <taxon>Agaricomycotina</taxon>
        <taxon>Tremellomycetes</taxon>
        <taxon>Tremellales</taxon>
        <taxon>Cryptococcaceae</taxon>
        <taxon>Kwoniella</taxon>
    </lineage>
</organism>
<protein>
    <recommendedName>
        <fullName evidence="5">Mutanase</fullName>
    </recommendedName>
</protein>
<reference evidence="3 4" key="1">
    <citation type="submission" date="2024-01" db="EMBL/GenBank/DDBJ databases">
        <title>Comparative genomics of Cryptococcus and Kwoniella reveals pathogenesis evolution and contrasting modes of karyotype evolution via chromosome fusion or intercentromeric recombination.</title>
        <authorList>
            <person name="Coelho M.A."/>
            <person name="David-Palma M."/>
            <person name="Shea T."/>
            <person name="Bowers K."/>
            <person name="McGinley-Smith S."/>
            <person name="Mohammad A.W."/>
            <person name="Gnirke A."/>
            <person name="Yurkov A.M."/>
            <person name="Nowrousian M."/>
            <person name="Sun S."/>
            <person name="Cuomo C.A."/>
            <person name="Heitman J."/>
        </authorList>
    </citation>
    <scope>NUCLEOTIDE SEQUENCE [LARGE SCALE GENOMIC DNA]</scope>
    <source>
        <strain evidence="3">CBS 11374</strain>
    </source>
</reference>
<proteinExistence type="predicted"/>
<evidence type="ECO:0000313" key="3">
    <source>
        <dbReference type="EMBL" id="WRT69078.1"/>
    </source>
</evidence>
<dbReference type="RefSeq" id="XP_062793817.1">
    <property type="nucleotide sequence ID" value="XM_062937766.1"/>
</dbReference>
<dbReference type="GeneID" id="87958191"/>
<evidence type="ECO:0008006" key="5">
    <source>
        <dbReference type="Google" id="ProtNLM"/>
    </source>
</evidence>
<keyword evidence="2" id="KW-0732">Signal</keyword>
<evidence type="ECO:0000313" key="4">
    <source>
        <dbReference type="Proteomes" id="UP001329825"/>
    </source>
</evidence>
<dbReference type="InterPro" id="IPR005197">
    <property type="entry name" value="Glyco_hydro_71"/>
</dbReference>
<feature type="region of interest" description="Disordered" evidence="1">
    <location>
        <begin position="519"/>
        <end position="573"/>
    </location>
</feature>
<keyword evidence="4" id="KW-1185">Reference proteome</keyword>
<gene>
    <name evidence="3" type="ORF">IL334_006061</name>
</gene>
<feature type="signal peptide" evidence="2">
    <location>
        <begin position="1"/>
        <end position="20"/>
    </location>
</feature>
<evidence type="ECO:0000256" key="2">
    <source>
        <dbReference type="SAM" id="SignalP"/>
    </source>
</evidence>
<feature type="compositionally biased region" description="Low complexity" evidence="1">
    <location>
        <begin position="542"/>
        <end position="555"/>
    </location>
</feature>
<dbReference type="Proteomes" id="UP001329825">
    <property type="component" value="Chromosome 8"/>
</dbReference>
<feature type="compositionally biased region" description="Polar residues" evidence="1">
    <location>
        <begin position="519"/>
        <end position="537"/>
    </location>
</feature>
<dbReference type="Gene3D" id="3.20.20.80">
    <property type="entry name" value="Glycosidases"/>
    <property type="match status" value="1"/>
</dbReference>